<sequence>MERFVVGRAFRGRKSGKIKLTLLDRWGNILRSEVVTLLTAEEKQPASDQGLVIGQAVPDQRRESSQEN</sequence>
<reference evidence="2 3" key="1">
    <citation type="journal article" date="2021" name="J. Hered.">
        <title>A chromosome-level genome assembly of the parasitoid wasp, Cotesia glomerata (Hymenoptera: Braconidae).</title>
        <authorList>
            <person name="Pinto B.J."/>
            <person name="Weis J.J."/>
            <person name="Gamble T."/>
            <person name="Ode P.J."/>
            <person name="Paul R."/>
            <person name="Zaspel J.M."/>
        </authorList>
    </citation>
    <scope>NUCLEOTIDE SEQUENCE [LARGE SCALE GENOMIC DNA]</scope>
    <source>
        <strain evidence="2">CgM1</strain>
    </source>
</reference>
<accession>A0AAV7I4S6</accession>
<gene>
    <name evidence="2" type="ORF">KQX54_008231</name>
</gene>
<keyword evidence="3" id="KW-1185">Reference proteome</keyword>
<organism evidence="2 3">
    <name type="scientific">Cotesia glomerata</name>
    <name type="common">Lepidopteran parasitic wasp</name>
    <name type="synonym">Apanteles glomeratus</name>
    <dbReference type="NCBI Taxonomy" id="32391"/>
    <lineage>
        <taxon>Eukaryota</taxon>
        <taxon>Metazoa</taxon>
        <taxon>Ecdysozoa</taxon>
        <taxon>Arthropoda</taxon>
        <taxon>Hexapoda</taxon>
        <taxon>Insecta</taxon>
        <taxon>Pterygota</taxon>
        <taxon>Neoptera</taxon>
        <taxon>Endopterygota</taxon>
        <taxon>Hymenoptera</taxon>
        <taxon>Apocrita</taxon>
        <taxon>Ichneumonoidea</taxon>
        <taxon>Braconidae</taxon>
        <taxon>Microgastrinae</taxon>
        <taxon>Cotesia</taxon>
    </lineage>
</organism>
<evidence type="ECO:0000256" key="1">
    <source>
        <dbReference type="SAM" id="MobiDB-lite"/>
    </source>
</evidence>
<feature type="region of interest" description="Disordered" evidence="1">
    <location>
        <begin position="44"/>
        <end position="68"/>
    </location>
</feature>
<dbReference type="EMBL" id="JAHXZJ010002237">
    <property type="protein sequence ID" value="KAH0546310.1"/>
    <property type="molecule type" value="Genomic_DNA"/>
</dbReference>
<dbReference type="Proteomes" id="UP000826195">
    <property type="component" value="Unassembled WGS sequence"/>
</dbReference>
<protein>
    <submittedName>
        <fullName evidence="2">Uncharacterized protein</fullName>
    </submittedName>
</protein>
<comment type="caution">
    <text evidence="2">The sequence shown here is derived from an EMBL/GenBank/DDBJ whole genome shotgun (WGS) entry which is preliminary data.</text>
</comment>
<evidence type="ECO:0000313" key="2">
    <source>
        <dbReference type="EMBL" id="KAH0546310.1"/>
    </source>
</evidence>
<proteinExistence type="predicted"/>
<evidence type="ECO:0000313" key="3">
    <source>
        <dbReference type="Proteomes" id="UP000826195"/>
    </source>
</evidence>
<feature type="compositionally biased region" description="Basic and acidic residues" evidence="1">
    <location>
        <begin position="59"/>
        <end position="68"/>
    </location>
</feature>
<name>A0AAV7I4S6_COTGL</name>
<dbReference type="AlphaFoldDB" id="A0AAV7I4S6"/>